<organism evidence="2 3">
    <name type="scientific">Pseudoneurospora amorphoporcata</name>
    <dbReference type="NCBI Taxonomy" id="241081"/>
    <lineage>
        <taxon>Eukaryota</taxon>
        <taxon>Fungi</taxon>
        <taxon>Dikarya</taxon>
        <taxon>Ascomycota</taxon>
        <taxon>Pezizomycotina</taxon>
        <taxon>Sordariomycetes</taxon>
        <taxon>Sordariomycetidae</taxon>
        <taxon>Sordariales</taxon>
        <taxon>Sordariaceae</taxon>
        <taxon>Pseudoneurospora</taxon>
    </lineage>
</organism>
<evidence type="ECO:0000313" key="3">
    <source>
        <dbReference type="Proteomes" id="UP001303222"/>
    </source>
</evidence>
<dbReference type="EMBL" id="MU859235">
    <property type="protein sequence ID" value="KAK3948958.1"/>
    <property type="molecule type" value="Genomic_DNA"/>
</dbReference>
<reference evidence="2" key="1">
    <citation type="journal article" date="2023" name="Mol. Phylogenet. Evol.">
        <title>Genome-scale phylogeny and comparative genomics of the fungal order Sordariales.</title>
        <authorList>
            <person name="Hensen N."/>
            <person name="Bonometti L."/>
            <person name="Westerberg I."/>
            <person name="Brannstrom I.O."/>
            <person name="Guillou S."/>
            <person name="Cros-Aarteil S."/>
            <person name="Calhoun S."/>
            <person name="Haridas S."/>
            <person name="Kuo A."/>
            <person name="Mondo S."/>
            <person name="Pangilinan J."/>
            <person name="Riley R."/>
            <person name="LaButti K."/>
            <person name="Andreopoulos B."/>
            <person name="Lipzen A."/>
            <person name="Chen C."/>
            <person name="Yan M."/>
            <person name="Daum C."/>
            <person name="Ng V."/>
            <person name="Clum A."/>
            <person name="Steindorff A."/>
            <person name="Ohm R.A."/>
            <person name="Martin F."/>
            <person name="Silar P."/>
            <person name="Natvig D.O."/>
            <person name="Lalanne C."/>
            <person name="Gautier V."/>
            <person name="Ament-Velasquez S.L."/>
            <person name="Kruys A."/>
            <person name="Hutchinson M.I."/>
            <person name="Powell A.J."/>
            <person name="Barry K."/>
            <person name="Miller A.N."/>
            <person name="Grigoriev I.V."/>
            <person name="Debuchy R."/>
            <person name="Gladieux P."/>
            <person name="Hiltunen Thoren M."/>
            <person name="Johannesson H."/>
        </authorList>
    </citation>
    <scope>NUCLEOTIDE SEQUENCE</scope>
    <source>
        <strain evidence="2">CBS 626.80</strain>
    </source>
</reference>
<dbReference type="PANTHER" id="PTHR35186">
    <property type="entry name" value="ANK_REP_REGION DOMAIN-CONTAINING PROTEIN"/>
    <property type="match status" value="1"/>
</dbReference>
<sequence length="636" mass="70756">MSGFEVAGLVLGVLPLAVQALKTYREIMADVKGVPSDLANLIEDLETEMLRLRTSCELLLEQIVPFVDIADYLDDPMSPKWEKSAVNNKLRIRLSDSYPKFEEKVRDIRAVGLELEKKLRLREKMLEGIETLPFAARKEAILRIWKARVGFTLKKKDYNDIISRLKSANTFLHGLVKDSRVLGASRKRRSHNQIIGVLRNLAKSLFNALRGAATSCYCPQPHKACLELVVRDLAFIRNLNTEDQLAKEIPFHVVLASMVPDKTPTEPEKSPQSKIRWTSFRVQCGDFDSLSLQPTLSTNSTAPITCSGTSFLAPGEESEKNSTTISPSPSVPKWKLRSLFKGSSPKPRKTVAFESASATQTLVQVSTTTASLRLSSPQSHRASIPDSLLDLCQISLGKGKKPASDNNLCHGWIMDIAKNRRFGLYPPSWDDDTSTQQAPPRTDAFEFRTSFTLRQILDRDVRESTNGLPNLDFRTKLRIAQAISAGILQLHGTPWMNTVLTLDDIVLLIGQDSTFELQPFSKPVVADSVADLRSSRGDMELTTYNKSNPCVPVHSGSRPFHPTVFSLGLLLLQLVLERIDGTLDLATLSLCPPSISVLDVSTARKLAELYESDLQNEVAEKAADKCEEVIKWCLRT</sequence>
<comment type="caution">
    <text evidence="2">The sequence shown here is derived from an EMBL/GenBank/DDBJ whole genome shotgun (WGS) entry which is preliminary data.</text>
</comment>
<evidence type="ECO:0008006" key="4">
    <source>
        <dbReference type="Google" id="ProtNLM"/>
    </source>
</evidence>
<proteinExistence type="predicted"/>
<dbReference type="Proteomes" id="UP001303222">
    <property type="component" value="Unassembled WGS sequence"/>
</dbReference>
<accession>A0AAN6NQ53</accession>
<reference evidence="2" key="2">
    <citation type="submission" date="2023-06" db="EMBL/GenBank/DDBJ databases">
        <authorList>
            <consortium name="Lawrence Berkeley National Laboratory"/>
            <person name="Mondo S.J."/>
            <person name="Hensen N."/>
            <person name="Bonometti L."/>
            <person name="Westerberg I."/>
            <person name="Brannstrom I.O."/>
            <person name="Guillou S."/>
            <person name="Cros-Aarteil S."/>
            <person name="Calhoun S."/>
            <person name="Haridas S."/>
            <person name="Kuo A."/>
            <person name="Pangilinan J."/>
            <person name="Riley R."/>
            <person name="Labutti K."/>
            <person name="Andreopoulos B."/>
            <person name="Lipzen A."/>
            <person name="Chen C."/>
            <person name="Yanf M."/>
            <person name="Daum C."/>
            <person name="Ng V."/>
            <person name="Clum A."/>
            <person name="Steindorff A."/>
            <person name="Ohm R."/>
            <person name="Martin F."/>
            <person name="Silar P."/>
            <person name="Natvig D."/>
            <person name="Lalanne C."/>
            <person name="Gautier V."/>
            <person name="Ament-Velasquez S.L."/>
            <person name="Kruys A."/>
            <person name="Hutchinson M.I."/>
            <person name="Powell A.J."/>
            <person name="Barry K."/>
            <person name="Miller A.N."/>
            <person name="Grigoriev I.V."/>
            <person name="Debuchy R."/>
            <person name="Gladieux P."/>
            <person name="Thoren M.H."/>
            <person name="Johannesson H."/>
        </authorList>
    </citation>
    <scope>NUCLEOTIDE SEQUENCE</scope>
    <source>
        <strain evidence="2">CBS 626.80</strain>
    </source>
</reference>
<keyword evidence="3" id="KW-1185">Reference proteome</keyword>
<dbReference type="PANTHER" id="PTHR35186:SF4">
    <property type="entry name" value="PRION-INHIBITION AND PROPAGATION HELO DOMAIN-CONTAINING PROTEIN"/>
    <property type="match status" value="1"/>
</dbReference>
<dbReference type="AlphaFoldDB" id="A0AAN6NQ53"/>
<feature type="signal peptide" evidence="1">
    <location>
        <begin position="1"/>
        <end position="20"/>
    </location>
</feature>
<name>A0AAN6NQ53_9PEZI</name>
<feature type="chain" id="PRO_5042927530" description="Protein kinase domain-containing protein" evidence="1">
    <location>
        <begin position="21"/>
        <end position="636"/>
    </location>
</feature>
<gene>
    <name evidence="2" type="ORF">QBC32DRAFT_45482</name>
</gene>
<evidence type="ECO:0000256" key="1">
    <source>
        <dbReference type="SAM" id="SignalP"/>
    </source>
</evidence>
<evidence type="ECO:0000313" key="2">
    <source>
        <dbReference type="EMBL" id="KAK3948958.1"/>
    </source>
</evidence>
<protein>
    <recommendedName>
        <fullName evidence="4">Protein kinase domain-containing protein</fullName>
    </recommendedName>
</protein>
<keyword evidence="1" id="KW-0732">Signal</keyword>